<feature type="chain" id="PRO_5041934954" evidence="2">
    <location>
        <begin position="19"/>
        <end position="186"/>
    </location>
</feature>
<keyword evidence="2" id="KW-0732">Signal</keyword>
<reference evidence="3" key="1">
    <citation type="submission" date="2022-07" db="EMBL/GenBank/DDBJ databases">
        <title>Genome Sequence of Leucocoprinus birnbaumii.</title>
        <authorList>
            <person name="Buettner E."/>
        </authorList>
    </citation>
    <scope>NUCLEOTIDE SEQUENCE</scope>
    <source>
        <strain evidence="3">VT141</strain>
    </source>
</reference>
<gene>
    <name evidence="3" type="ORF">NP233_g10490</name>
</gene>
<sequence>MRSLSLILYVAIVLPVLSSPVRRSGGSIPALSATDSGNSYSGAGGTALGGSVRGNENTGLLGLLGGDGSLLNIGSSAHILRRVVPYGADSYPENAGTGGDADSGASKSSIGGGRGGGKHGWSHSGSHGHGSSSLVNSVNSYSGAGGNANGGDIESPGGLINLWSENGGDGGSASSGSSKSLIRAKD</sequence>
<name>A0AAD5VID4_9AGAR</name>
<accession>A0AAD5VID4</accession>
<feature type="signal peptide" evidence="2">
    <location>
        <begin position="1"/>
        <end position="18"/>
    </location>
</feature>
<dbReference type="Proteomes" id="UP001213000">
    <property type="component" value="Unassembled WGS sequence"/>
</dbReference>
<proteinExistence type="predicted"/>
<feature type="region of interest" description="Disordered" evidence="1">
    <location>
        <begin position="94"/>
        <end position="186"/>
    </location>
</feature>
<dbReference type="AlphaFoldDB" id="A0AAD5VID4"/>
<comment type="caution">
    <text evidence="3">The sequence shown here is derived from an EMBL/GenBank/DDBJ whole genome shotgun (WGS) entry which is preliminary data.</text>
</comment>
<protein>
    <submittedName>
        <fullName evidence="3">Uncharacterized protein</fullName>
    </submittedName>
</protein>
<evidence type="ECO:0000256" key="2">
    <source>
        <dbReference type="SAM" id="SignalP"/>
    </source>
</evidence>
<dbReference type="EMBL" id="JANIEX010001076">
    <property type="protein sequence ID" value="KAJ3560970.1"/>
    <property type="molecule type" value="Genomic_DNA"/>
</dbReference>
<feature type="compositionally biased region" description="Low complexity" evidence="1">
    <location>
        <begin position="122"/>
        <end position="142"/>
    </location>
</feature>
<organism evidence="3 4">
    <name type="scientific">Leucocoprinus birnbaumii</name>
    <dbReference type="NCBI Taxonomy" id="56174"/>
    <lineage>
        <taxon>Eukaryota</taxon>
        <taxon>Fungi</taxon>
        <taxon>Dikarya</taxon>
        <taxon>Basidiomycota</taxon>
        <taxon>Agaricomycotina</taxon>
        <taxon>Agaricomycetes</taxon>
        <taxon>Agaricomycetidae</taxon>
        <taxon>Agaricales</taxon>
        <taxon>Agaricineae</taxon>
        <taxon>Agaricaceae</taxon>
        <taxon>Leucocoprinus</taxon>
    </lineage>
</organism>
<evidence type="ECO:0000313" key="3">
    <source>
        <dbReference type="EMBL" id="KAJ3560970.1"/>
    </source>
</evidence>
<keyword evidence="4" id="KW-1185">Reference proteome</keyword>
<evidence type="ECO:0000256" key="1">
    <source>
        <dbReference type="SAM" id="MobiDB-lite"/>
    </source>
</evidence>
<evidence type="ECO:0000313" key="4">
    <source>
        <dbReference type="Proteomes" id="UP001213000"/>
    </source>
</evidence>